<dbReference type="InParanoid" id="A0A672V9X3"/>
<keyword evidence="2" id="KW-1185">Reference proteome</keyword>
<dbReference type="AlphaFoldDB" id="A0A672V9X3"/>
<protein>
    <submittedName>
        <fullName evidence="1">Uncharacterized protein</fullName>
    </submittedName>
</protein>
<sequence length="107" mass="12185">AYTYALSNSYTEEKNYGLKAAEVSSLPSSVIVDAKEITNHIANQILHRQKSTPEMMRQRAAYHLAMRLVQTARNSRLDPDSLRIYLKGLKKKYEASCPAPEQNDEQQ</sequence>
<dbReference type="Proteomes" id="UP000472266">
    <property type="component" value="Chromosome 5"/>
</dbReference>
<evidence type="ECO:0000313" key="1">
    <source>
        <dbReference type="Ensembl" id="ENSSHBP00005024591.1"/>
    </source>
</evidence>
<dbReference type="GeneTree" id="ENSGT00990000206550"/>
<name>A0A672V9X3_STRHB</name>
<dbReference type="OMA" id="KKYETAC"/>
<accession>A0A672V9X3</accession>
<dbReference type="Ensembl" id="ENSSHBT00005029267.1">
    <property type="protein sequence ID" value="ENSSHBP00005024591.1"/>
    <property type="gene ID" value="ENSSHBG00005020491.1"/>
</dbReference>
<proteinExistence type="predicted"/>
<evidence type="ECO:0000313" key="2">
    <source>
        <dbReference type="Proteomes" id="UP000472266"/>
    </source>
</evidence>
<reference evidence="1" key="2">
    <citation type="submission" date="2025-08" db="UniProtKB">
        <authorList>
            <consortium name="Ensembl"/>
        </authorList>
    </citation>
    <scope>IDENTIFICATION</scope>
</reference>
<reference evidence="1 2" key="1">
    <citation type="submission" date="2019-11" db="EMBL/GenBank/DDBJ databases">
        <title>Strigops habroptila (kakapo) genome, bStrHab1, primary haplotype, v2.</title>
        <authorList>
            <person name="Jarvis E.D."/>
            <person name="Howard J."/>
            <person name="Rhie A."/>
            <person name="Phillippy A."/>
            <person name="Korlach J."/>
            <person name="Digby A."/>
            <person name="Iorns D."/>
            <person name="Eason D."/>
            <person name="Robertson B."/>
            <person name="Raemaekers T."/>
            <person name="Howe K."/>
            <person name="Lewin H."/>
            <person name="Damas J."/>
            <person name="Hastie A."/>
            <person name="Tracey A."/>
            <person name="Chow W."/>
            <person name="Fedrigo O."/>
        </authorList>
    </citation>
    <scope>NUCLEOTIDE SEQUENCE [LARGE SCALE GENOMIC DNA]</scope>
</reference>
<reference evidence="1" key="3">
    <citation type="submission" date="2025-09" db="UniProtKB">
        <authorList>
            <consortium name="Ensembl"/>
        </authorList>
    </citation>
    <scope>IDENTIFICATION</scope>
</reference>
<organism evidence="1 2">
    <name type="scientific">Strigops habroptila</name>
    <name type="common">Kakapo</name>
    <dbReference type="NCBI Taxonomy" id="2489341"/>
    <lineage>
        <taxon>Eukaryota</taxon>
        <taxon>Metazoa</taxon>
        <taxon>Chordata</taxon>
        <taxon>Craniata</taxon>
        <taxon>Vertebrata</taxon>
        <taxon>Euteleostomi</taxon>
        <taxon>Archelosauria</taxon>
        <taxon>Archosauria</taxon>
        <taxon>Dinosauria</taxon>
        <taxon>Saurischia</taxon>
        <taxon>Theropoda</taxon>
        <taxon>Coelurosauria</taxon>
        <taxon>Aves</taxon>
        <taxon>Neognathae</taxon>
        <taxon>Neoaves</taxon>
        <taxon>Telluraves</taxon>
        <taxon>Australaves</taxon>
        <taxon>Psittaciformes</taxon>
        <taxon>Psittacidae</taxon>
        <taxon>Strigops</taxon>
    </lineage>
</organism>